<proteinExistence type="predicted"/>
<name>A0A0F9QEM8_9ZZZZ</name>
<organism evidence="1">
    <name type="scientific">marine sediment metagenome</name>
    <dbReference type="NCBI Taxonomy" id="412755"/>
    <lineage>
        <taxon>unclassified sequences</taxon>
        <taxon>metagenomes</taxon>
        <taxon>ecological metagenomes</taxon>
    </lineage>
</organism>
<gene>
    <name evidence="1" type="ORF">LCGC14_0712710</name>
</gene>
<protein>
    <recommendedName>
        <fullName evidence="2">Terminase small subunit</fullName>
    </recommendedName>
</protein>
<evidence type="ECO:0000313" key="1">
    <source>
        <dbReference type="EMBL" id="KKN42510.1"/>
    </source>
</evidence>
<reference evidence="1" key="1">
    <citation type="journal article" date="2015" name="Nature">
        <title>Complex archaea that bridge the gap between prokaryotes and eukaryotes.</title>
        <authorList>
            <person name="Spang A."/>
            <person name="Saw J.H."/>
            <person name="Jorgensen S.L."/>
            <person name="Zaremba-Niedzwiedzka K."/>
            <person name="Martijn J."/>
            <person name="Lind A.E."/>
            <person name="van Eijk R."/>
            <person name="Schleper C."/>
            <person name="Guy L."/>
            <person name="Ettema T.J."/>
        </authorList>
    </citation>
    <scope>NUCLEOTIDE SEQUENCE</scope>
</reference>
<dbReference type="EMBL" id="LAZR01001576">
    <property type="protein sequence ID" value="KKN42510.1"/>
    <property type="molecule type" value="Genomic_DNA"/>
</dbReference>
<comment type="caution">
    <text evidence="1">The sequence shown here is derived from an EMBL/GenBank/DDBJ whole genome shotgun (WGS) entry which is preliminary data.</text>
</comment>
<accession>A0A0F9QEM8</accession>
<evidence type="ECO:0008006" key="2">
    <source>
        <dbReference type="Google" id="ProtNLM"/>
    </source>
</evidence>
<sequence>MGHSESTQNAYPDKISSRHRALMRRLVAGMTISQACEDLGYTVARASVIVNSPLFKEEMKKMEQEVKSGFVDAEAGRLTTDPTKLELDDAKVMAAKTLKGALSDMSGNVRVNAAKDILDRTGYAKEDKVRANVVIEPSQGLLDMLGRVMGGKGGDGSDKANK</sequence>
<dbReference type="AlphaFoldDB" id="A0A0F9QEM8"/>